<dbReference type="Pfam" id="PF17683">
    <property type="entry name" value="TFIIF_beta_N"/>
    <property type="match status" value="1"/>
</dbReference>
<evidence type="ECO:0000256" key="6">
    <source>
        <dbReference type="ARBA" id="ARBA00023163"/>
    </source>
</evidence>
<dbReference type="GeneID" id="100201891"/>
<dbReference type="InterPro" id="IPR036388">
    <property type="entry name" value="WH-like_DNA-bd_sf"/>
</dbReference>
<comment type="subcellular location">
    <subcellularLocation>
        <location evidence="1 9">Nucleus</location>
    </subcellularLocation>
</comment>
<keyword evidence="12" id="KW-1185">Reference proteome</keyword>
<reference evidence="12" key="1">
    <citation type="submission" date="2025-05" db="UniProtKB">
        <authorList>
            <consortium name="RefSeq"/>
        </authorList>
    </citation>
    <scope>NUCLEOTIDE SEQUENCE [LARGE SCALE GENOMIC DNA]</scope>
</reference>
<dbReference type="SUPFAM" id="SSF50916">
    <property type="entry name" value="Rap30/74 interaction domains"/>
    <property type="match status" value="1"/>
</dbReference>
<name>A0ABM4B5K9_HYDVU</name>
<keyword evidence="6 9" id="KW-0804">Transcription</keyword>
<evidence type="ECO:0000256" key="7">
    <source>
        <dbReference type="ARBA" id="ARBA00023242"/>
    </source>
</evidence>
<evidence type="ECO:0000313" key="13">
    <source>
        <dbReference type="RefSeq" id="XP_065644123.1"/>
    </source>
</evidence>
<evidence type="ECO:0000256" key="9">
    <source>
        <dbReference type="PIRNR" id="PIRNR015849"/>
    </source>
</evidence>
<dbReference type="InterPro" id="IPR040450">
    <property type="entry name" value="TFIIF_beta_HTH"/>
</dbReference>
<gene>
    <name evidence="13" type="primary">LOC100201891</name>
</gene>
<dbReference type="RefSeq" id="XP_065644123.1">
    <property type="nucleotide sequence ID" value="XM_065788051.1"/>
</dbReference>
<dbReference type="Proteomes" id="UP001652625">
    <property type="component" value="Chromosome 01"/>
</dbReference>
<evidence type="ECO:0000256" key="1">
    <source>
        <dbReference type="ARBA" id="ARBA00004123"/>
    </source>
</evidence>
<accession>A0ABM4B5K9</accession>
<keyword evidence="5 9" id="KW-0238">DNA-binding</keyword>
<keyword evidence="4 9" id="KW-0805">Transcription regulation</keyword>
<dbReference type="PANTHER" id="PTHR10445">
    <property type="entry name" value="GENERAL TRANSCRIPTION FACTOR IIF SUBUNIT 2"/>
    <property type="match status" value="1"/>
</dbReference>
<dbReference type="InterPro" id="IPR003196">
    <property type="entry name" value="TFIIF_beta"/>
</dbReference>
<evidence type="ECO:0000256" key="2">
    <source>
        <dbReference type="ARBA" id="ARBA00009543"/>
    </source>
</evidence>
<comment type="similarity">
    <text evidence="2 9">Belongs to the TFIIF beta subunit family.</text>
</comment>
<evidence type="ECO:0000256" key="4">
    <source>
        <dbReference type="ARBA" id="ARBA00023015"/>
    </source>
</evidence>
<protein>
    <recommendedName>
        <fullName evidence="3 9">General transcription factor IIF subunit 2</fullName>
    </recommendedName>
    <alternativeName>
        <fullName evidence="8 9">Transcription initiation factor IIF subunit beta</fullName>
    </alternativeName>
</protein>
<proteinExistence type="inferred from homology"/>
<dbReference type="InterPro" id="IPR036390">
    <property type="entry name" value="WH_DNA-bd_sf"/>
</dbReference>
<dbReference type="PANTHER" id="PTHR10445:SF0">
    <property type="entry name" value="GENERAL TRANSCRIPTION FACTOR IIF SUBUNIT 2"/>
    <property type="match status" value="1"/>
</dbReference>
<evidence type="ECO:0000256" key="8">
    <source>
        <dbReference type="ARBA" id="ARBA00033388"/>
    </source>
</evidence>
<sequence>MTSSPSAATSSLSSSTKVDCTRAGQSVWLVKVPKYIADIWGKADASGIVGSLKIPKHTAPKHMLFELSDHLVKSQAQGIEIPSKHKFEMSDIWQTFGVFSETSCDDEDANEQAREKIAFEGKIIKRADCRPIEDPNYMQMKRKAIEKACRPVRQVKQITGLVTTFKPVNDHQINMEPIKKRKEEGKRVRAERDEVLEVLFSAFEKHQFYTLKDLVGITQQPVVHLKAILRDVCNYNLKNPHKNTYELKPEYRHYKKEESETELAS</sequence>
<dbReference type="InterPro" id="IPR040504">
    <property type="entry name" value="TFIIF_beta_N"/>
</dbReference>
<dbReference type="CDD" id="cd07980">
    <property type="entry name" value="TFIIF_beta"/>
    <property type="match status" value="1"/>
</dbReference>
<keyword evidence="7 9" id="KW-0539">Nucleus</keyword>
<feature type="domain" description="TFIIF beta subunit HTH" evidence="10">
    <location>
        <begin position="188"/>
        <end position="252"/>
    </location>
</feature>
<dbReference type="SUPFAM" id="SSF46785">
    <property type="entry name" value="Winged helix' DNA-binding domain"/>
    <property type="match status" value="1"/>
</dbReference>
<evidence type="ECO:0000313" key="12">
    <source>
        <dbReference type="Proteomes" id="UP001652625"/>
    </source>
</evidence>
<feature type="domain" description="TFIIF beta subunit N-terminal" evidence="11">
    <location>
        <begin position="25"/>
        <end position="163"/>
    </location>
</feature>
<evidence type="ECO:0000259" key="11">
    <source>
        <dbReference type="Pfam" id="PF17683"/>
    </source>
</evidence>
<dbReference type="PIRSF" id="PIRSF015849">
    <property type="entry name" value="TFIIF-beta"/>
    <property type="match status" value="1"/>
</dbReference>
<evidence type="ECO:0000256" key="3">
    <source>
        <dbReference type="ARBA" id="ARBA00020815"/>
    </source>
</evidence>
<dbReference type="Gene3D" id="1.10.10.10">
    <property type="entry name" value="Winged helix-like DNA-binding domain superfamily/Winged helix DNA-binding domain"/>
    <property type="match status" value="1"/>
</dbReference>
<evidence type="ECO:0000256" key="5">
    <source>
        <dbReference type="ARBA" id="ARBA00023125"/>
    </source>
</evidence>
<evidence type="ECO:0000259" key="10">
    <source>
        <dbReference type="Pfam" id="PF02270"/>
    </source>
</evidence>
<dbReference type="Pfam" id="PF02270">
    <property type="entry name" value="TFIIF_beta"/>
    <property type="match status" value="1"/>
</dbReference>
<comment type="function">
    <text evidence="9">TFIIF is a general transcription initiation factor that binds to RNA polymerase II and helps to recruit it to the initiation complex in collaboration with TFIIB.</text>
</comment>
<reference evidence="13" key="2">
    <citation type="submission" date="2025-08" db="UniProtKB">
        <authorList>
            <consortium name="RefSeq"/>
        </authorList>
    </citation>
    <scope>IDENTIFICATION</scope>
</reference>
<organism evidence="12 13">
    <name type="scientific">Hydra vulgaris</name>
    <name type="common">Hydra</name>
    <name type="synonym">Hydra attenuata</name>
    <dbReference type="NCBI Taxonomy" id="6087"/>
    <lineage>
        <taxon>Eukaryota</taxon>
        <taxon>Metazoa</taxon>
        <taxon>Cnidaria</taxon>
        <taxon>Hydrozoa</taxon>
        <taxon>Hydroidolina</taxon>
        <taxon>Anthoathecata</taxon>
        <taxon>Aplanulata</taxon>
        <taxon>Hydridae</taxon>
        <taxon>Hydra</taxon>
    </lineage>
</organism>
<dbReference type="InterPro" id="IPR011039">
    <property type="entry name" value="TFIIF_interaction"/>
</dbReference>